<organism evidence="2 3">
    <name type="scientific">Tetradesmus obliquus</name>
    <name type="common">Green alga</name>
    <name type="synonym">Acutodesmus obliquus</name>
    <dbReference type="NCBI Taxonomy" id="3088"/>
    <lineage>
        <taxon>Eukaryota</taxon>
        <taxon>Viridiplantae</taxon>
        <taxon>Chlorophyta</taxon>
        <taxon>core chlorophytes</taxon>
        <taxon>Chlorophyceae</taxon>
        <taxon>CS clade</taxon>
        <taxon>Sphaeropleales</taxon>
        <taxon>Scenedesmaceae</taxon>
        <taxon>Tetradesmus</taxon>
    </lineage>
</organism>
<proteinExistence type="predicted"/>
<protein>
    <submittedName>
        <fullName evidence="2">Uncharacterized protein</fullName>
    </submittedName>
</protein>
<sequence>MARGDRRSQQTTSTAENANVPAEGRADQAERLPRRRTSASKARVAQWLGLAASQATAAGTEAPAADASTVYSVTPSVLGAQPLTQQRLPGSLCSGPIPAKGRWHQEQEEEELQQSASPSVAGSHADNSFADARPVAAAAPNVINNTEPQHDGLMRGVAQEEPWAAAARTAAAAAAAAGNAAAAAAAAVPRKPSPALAMTRGSERPLLLAGRPLYAENHYLLRDVQRHVLLAADGSVMQLADPATNPKPYQGLVPEPHITSNTGHPYHATHKGVLHPLALAANGRPLKACDGRPLLLGTPQQQQQQQQPGQLLAATAARLGLQADGSISSKVPSVVVWPLLTCSGKGSPLLGPAGEHLGLAAVPQDFPYYKAPGQQQTAAAAAGAAARLPAVSGQPTLVNALTGEALLAADGSKLGLGPDGGFVSLGTGRRVWGSDGRPLNPTSRGKTLADRGLEVAAQLQAAAAKGRLKRHHGQISTNSLLDLITPPTQQLPPYPILIGTGGEPLLLPDHRPLGVIPVTPAPGVLDGQGLASGFMLVAGGRQLKGRHRLPLRLVLGGASGNVLLDEDGGMMVGPGGRPLEVLLGPNNSPLTSGTGLPLALSPEGAPLLGPDGSPLSLAPDDEALLGWAGLPLLGPQGQALALGPNCTLLTADGRPLVGRDGDFLFLGKDGKSLVDRDGRPALGADGRPSQVSLAKSRPVFSARGKLLVGPDSRPLLMGYGARLYSSSTAAAAGEGGTANAAGLTNATALMAGAAARSLHRIGSSNIGTLLRTLSAGHLGNLAAAAGGGPSRTNSLTGITGSFTLQRTPSSQGVLDRAALAGGSSASLPGGLRTVSEDQAVQDLTAAAAAAVARGAADSESSSSSSSESAVGERVEAAVKAAAALLGLGGLLPLLGPQGEPLALDAYGRLVTVPGRAPLTGPSGQPLQLSVDGKCFTGPDGRPVLTSSGRHLTPSIGVVARPAVGRDGRLLLGPDGSALRLGADKAKLLTASGRPLLSPSGAALGLSPAGNLIELDTGAMLVSS</sequence>
<feature type="region of interest" description="Disordered" evidence="1">
    <location>
        <begin position="86"/>
        <end position="126"/>
    </location>
</feature>
<accession>A0ABY8UDY9</accession>
<evidence type="ECO:0000313" key="2">
    <source>
        <dbReference type="EMBL" id="WIA19482.1"/>
    </source>
</evidence>
<evidence type="ECO:0000256" key="1">
    <source>
        <dbReference type="SAM" id="MobiDB-lite"/>
    </source>
</evidence>
<keyword evidence="3" id="KW-1185">Reference proteome</keyword>
<dbReference type="Proteomes" id="UP001244341">
    <property type="component" value="Chromosome 10b"/>
</dbReference>
<reference evidence="2 3" key="1">
    <citation type="submission" date="2023-05" db="EMBL/GenBank/DDBJ databases">
        <title>A 100% complete, gapless, phased diploid assembly of the Scenedesmus obliquus UTEX 3031 genome.</title>
        <authorList>
            <person name="Biondi T.C."/>
            <person name="Hanschen E.R."/>
            <person name="Kwon T."/>
            <person name="Eng W."/>
            <person name="Kruse C.P.S."/>
            <person name="Koehler S.I."/>
            <person name="Kunde Y."/>
            <person name="Gleasner C.D."/>
            <person name="You Mak K.T."/>
            <person name="Polle J."/>
            <person name="Hovde B.T."/>
            <person name="Starkenburg S.R."/>
        </authorList>
    </citation>
    <scope>NUCLEOTIDE SEQUENCE [LARGE SCALE GENOMIC DNA]</scope>
    <source>
        <strain evidence="2 3">DOE0152z</strain>
    </source>
</reference>
<name>A0ABY8UDY9_TETOB</name>
<gene>
    <name evidence="2" type="ORF">OEZ85_004094</name>
</gene>
<feature type="region of interest" description="Disordered" evidence="1">
    <location>
        <begin position="1"/>
        <end position="42"/>
    </location>
</feature>
<evidence type="ECO:0000313" key="3">
    <source>
        <dbReference type="Proteomes" id="UP001244341"/>
    </source>
</evidence>
<dbReference type="EMBL" id="CP126217">
    <property type="protein sequence ID" value="WIA19482.1"/>
    <property type="molecule type" value="Genomic_DNA"/>
</dbReference>